<dbReference type="KEGG" id="cmag:CBW24_10540"/>
<feature type="chain" id="PRO_5012448753" description="Heme-binding protein" evidence="1">
    <location>
        <begin position="17"/>
        <end position="162"/>
    </location>
</feature>
<gene>
    <name evidence="2" type="ORF">CBW24_10540</name>
</gene>
<dbReference type="InterPro" id="IPR005624">
    <property type="entry name" value="PduO/GlcC-like"/>
</dbReference>
<dbReference type="InterPro" id="IPR052517">
    <property type="entry name" value="GlcG_carb_metab_protein"/>
</dbReference>
<dbReference type="AlphaFoldDB" id="A0A291M3L6"/>
<organism evidence="2 3">
    <name type="scientific">Pacificitalea manganoxidans</name>
    <dbReference type="NCBI Taxonomy" id="1411902"/>
    <lineage>
        <taxon>Bacteria</taxon>
        <taxon>Pseudomonadati</taxon>
        <taxon>Pseudomonadota</taxon>
        <taxon>Alphaproteobacteria</taxon>
        <taxon>Rhodobacterales</taxon>
        <taxon>Paracoccaceae</taxon>
        <taxon>Pacificitalea</taxon>
    </lineage>
</organism>
<protein>
    <recommendedName>
        <fullName evidence="4">Heme-binding protein</fullName>
    </recommendedName>
</protein>
<dbReference type="PANTHER" id="PTHR34309">
    <property type="entry name" value="SLR1406 PROTEIN"/>
    <property type="match status" value="1"/>
</dbReference>
<proteinExistence type="predicted"/>
<evidence type="ECO:0000313" key="2">
    <source>
        <dbReference type="EMBL" id="ATI43408.1"/>
    </source>
</evidence>
<accession>A0A291M3L6</accession>
<reference evidence="2 3" key="1">
    <citation type="submission" date="2017-05" db="EMBL/GenBank/DDBJ databases">
        <title>Comparative genomic and metabolic analysis of manganese-oxidizing mechanisms in Celeribater manganoxidans DY25T: its adaption to the environment of polymetallic nodule.</title>
        <authorList>
            <person name="Wang X."/>
        </authorList>
    </citation>
    <scope>NUCLEOTIDE SEQUENCE [LARGE SCALE GENOMIC DNA]</scope>
    <source>
        <strain evidence="2 3">DY25</strain>
    </source>
</reference>
<evidence type="ECO:0000256" key="1">
    <source>
        <dbReference type="SAM" id="SignalP"/>
    </source>
</evidence>
<dbReference type="EMBL" id="CP021404">
    <property type="protein sequence ID" value="ATI43408.1"/>
    <property type="molecule type" value="Genomic_DNA"/>
</dbReference>
<dbReference type="OrthoDB" id="5786851at2"/>
<keyword evidence="1" id="KW-0732">Signal</keyword>
<dbReference type="InterPro" id="IPR038084">
    <property type="entry name" value="PduO/GlcC-like_sf"/>
</dbReference>
<evidence type="ECO:0000313" key="3">
    <source>
        <dbReference type="Proteomes" id="UP000219050"/>
    </source>
</evidence>
<dbReference type="PANTHER" id="PTHR34309:SF10">
    <property type="entry name" value="SLR1406 PROTEIN"/>
    <property type="match status" value="1"/>
</dbReference>
<keyword evidence="3" id="KW-1185">Reference proteome</keyword>
<dbReference type="Gene3D" id="3.30.450.150">
    <property type="entry name" value="Haem-degrading domain"/>
    <property type="match status" value="1"/>
</dbReference>
<evidence type="ECO:0008006" key="4">
    <source>
        <dbReference type="Google" id="ProtNLM"/>
    </source>
</evidence>
<dbReference type="SUPFAM" id="SSF143744">
    <property type="entry name" value="GlcG-like"/>
    <property type="match status" value="1"/>
</dbReference>
<sequence>MSPFLALAALALPVQAQDDSPYVTVQVLKPEIAVQMAQAAMTHCRDEGYQVGVSVVDRFGTLQVFVKDRYAGLHVQETSFRKAWTAVSFRTDTHTLDSQMQAGSDAAGLRHLSQVLPVGGGVVVEGGGQMVGAIGISGAPSPELDVACAEAGIEAVVDAIAF</sequence>
<dbReference type="Proteomes" id="UP000219050">
    <property type="component" value="Chromosome"/>
</dbReference>
<name>A0A291M3L6_9RHOB</name>
<feature type="signal peptide" evidence="1">
    <location>
        <begin position="1"/>
        <end position="16"/>
    </location>
</feature>
<dbReference type="Pfam" id="PF03928">
    <property type="entry name" value="HbpS-like"/>
    <property type="match status" value="1"/>
</dbReference>